<organism evidence="2 3">
    <name type="scientific">Microtus ochrogaster</name>
    <name type="common">Prairie vole</name>
    <dbReference type="NCBI Taxonomy" id="79684"/>
    <lineage>
        <taxon>Eukaryota</taxon>
        <taxon>Metazoa</taxon>
        <taxon>Chordata</taxon>
        <taxon>Craniata</taxon>
        <taxon>Vertebrata</taxon>
        <taxon>Euteleostomi</taxon>
        <taxon>Mammalia</taxon>
        <taxon>Eutheria</taxon>
        <taxon>Euarchontoglires</taxon>
        <taxon>Glires</taxon>
        <taxon>Rodentia</taxon>
        <taxon>Myomorpha</taxon>
        <taxon>Muroidea</taxon>
        <taxon>Cricetidae</taxon>
        <taxon>Arvicolinae</taxon>
        <taxon>Microtus</taxon>
    </lineage>
</organism>
<evidence type="ECO:0000313" key="2">
    <source>
        <dbReference type="EMBL" id="KAH0505045.1"/>
    </source>
</evidence>
<name>A0A8J6KNH9_MICOH</name>
<dbReference type="PANTHER" id="PTHR12860:SF0">
    <property type="entry name" value="SIGNAL RECOGNITION PARTICLE SUBUNIT SRP68"/>
    <property type="match status" value="1"/>
</dbReference>
<gene>
    <name evidence="2" type="ORF">LTLLF_180395</name>
</gene>
<protein>
    <submittedName>
        <fullName evidence="2">Signal recognition particle subunit SRP68</fullName>
    </submittedName>
</protein>
<evidence type="ECO:0000256" key="1">
    <source>
        <dbReference type="SAM" id="MobiDB-lite"/>
    </source>
</evidence>
<dbReference type="GO" id="GO:0005047">
    <property type="term" value="F:signal recognition particle binding"/>
    <property type="evidence" value="ECO:0007669"/>
    <property type="project" value="InterPro"/>
</dbReference>
<dbReference type="InterPro" id="IPR026258">
    <property type="entry name" value="SRP68"/>
</dbReference>
<accession>A0A8J6KNH9</accession>
<feature type="non-terminal residue" evidence="2">
    <location>
        <position position="1"/>
    </location>
</feature>
<feature type="region of interest" description="Disordered" evidence="1">
    <location>
        <begin position="27"/>
        <end position="64"/>
    </location>
</feature>
<dbReference type="EMBL" id="JAATJU010024725">
    <property type="protein sequence ID" value="KAH0505045.1"/>
    <property type="molecule type" value="Genomic_DNA"/>
</dbReference>
<dbReference type="GO" id="GO:0008312">
    <property type="term" value="F:7S RNA binding"/>
    <property type="evidence" value="ECO:0007669"/>
    <property type="project" value="InterPro"/>
</dbReference>
<evidence type="ECO:0000313" key="3">
    <source>
        <dbReference type="Proteomes" id="UP000710432"/>
    </source>
</evidence>
<dbReference type="PANTHER" id="PTHR12860">
    <property type="entry name" value="SIGNAL RECOGNITION PARTICLE 68 KDA PROTEIN"/>
    <property type="match status" value="1"/>
</dbReference>
<reference evidence="2" key="1">
    <citation type="submission" date="2020-03" db="EMBL/GenBank/DDBJ databases">
        <title>Studies in the Genomics of Life Span.</title>
        <authorList>
            <person name="Glass D."/>
        </authorList>
    </citation>
    <scope>NUCLEOTIDE SEQUENCE</scope>
    <source>
        <strain evidence="2">LTLLF</strain>
        <tissue evidence="2">Muscle</tissue>
    </source>
</reference>
<dbReference type="GO" id="GO:0005786">
    <property type="term" value="C:signal recognition particle, endoplasmic reticulum targeting"/>
    <property type="evidence" value="ECO:0007669"/>
    <property type="project" value="InterPro"/>
</dbReference>
<proteinExistence type="predicted"/>
<sequence length="163" mass="18807">ESEETKERLFESMLSECRDALQAVREELKPDQTGSSEALGKGVKGQRTLRVAPSPTPTTPVSPRSLQYFSEHDWHVHCSYLTYIKLSTAIRRNENMAKGLHRALLQQQPEDDSKRSPRPQDLIRLYDIILQNLVELLQLPGLEEDRTFQKEISLKTLVFKAYR</sequence>
<comment type="caution">
    <text evidence="2">The sequence shown here is derived from an EMBL/GenBank/DDBJ whole genome shotgun (WGS) entry which is preliminary data.</text>
</comment>
<dbReference type="GO" id="GO:0006614">
    <property type="term" value="P:SRP-dependent cotranslational protein targeting to membrane"/>
    <property type="evidence" value="ECO:0007669"/>
    <property type="project" value="InterPro"/>
</dbReference>
<dbReference type="Pfam" id="PF16969">
    <property type="entry name" value="SRP68"/>
    <property type="match status" value="1"/>
</dbReference>
<dbReference type="Proteomes" id="UP000710432">
    <property type="component" value="Unassembled WGS sequence"/>
</dbReference>
<dbReference type="AlphaFoldDB" id="A0A8J6KNH9"/>
<dbReference type="GO" id="GO:0030942">
    <property type="term" value="F:endoplasmic reticulum signal peptide binding"/>
    <property type="evidence" value="ECO:0007669"/>
    <property type="project" value="InterPro"/>
</dbReference>